<dbReference type="PRINTS" id="PR00344">
    <property type="entry name" value="BCTRLSENSOR"/>
</dbReference>
<proteinExistence type="predicted"/>
<evidence type="ECO:0000256" key="9">
    <source>
        <dbReference type="ARBA" id="ARBA00022777"/>
    </source>
</evidence>
<comment type="caution">
    <text evidence="17">The sequence shown here is derived from an EMBL/GenBank/DDBJ whole genome shotgun (WGS) entry which is preliminary data.</text>
</comment>
<dbReference type="Gene3D" id="6.10.340.10">
    <property type="match status" value="1"/>
</dbReference>
<dbReference type="InterPro" id="IPR036890">
    <property type="entry name" value="HATPase_C_sf"/>
</dbReference>
<evidence type="ECO:0000256" key="14">
    <source>
        <dbReference type="SAM" id="Phobius"/>
    </source>
</evidence>
<dbReference type="Pfam" id="PF00512">
    <property type="entry name" value="HisKA"/>
    <property type="match status" value="1"/>
</dbReference>
<evidence type="ECO:0000256" key="12">
    <source>
        <dbReference type="ARBA" id="ARBA00023012"/>
    </source>
</evidence>
<evidence type="ECO:0000256" key="11">
    <source>
        <dbReference type="ARBA" id="ARBA00022989"/>
    </source>
</evidence>
<evidence type="ECO:0000259" key="16">
    <source>
        <dbReference type="PROSITE" id="PS50885"/>
    </source>
</evidence>
<evidence type="ECO:0000256" key="3">
    <source>
        <dbReference type="ARBA" id="ARBA00012438"/>
    </source>
</evidence>
<keyword evidence="12" id="KW-0902">Two-component regulatory system</keyword>
<feature type="domain" description="HAMP" evidence="16">
    <location>
        <begin position="197"/>
        <end position="249"/>
    </location>
</feature>
<organism evidence="17 18">
    <name type="scientific">Cohnella xylanilytica</name>
    <dbReference type="NCBI Taxonomy" id="557555"/>
    <lineage>
        <taxon>Bacteria</taxon>
        <taxon>Bacillati</taxon>
        <taxon>Bacillota</taxon>
        <taxon>Bacilli</taxon>
        <taxon>Bacillales</taxon>
        <taxon>Paenibacillaceae</taxon>
        <taxon>Cohnella</taxon>
    </lineage>
</organism>
<accession>A0A841U2L3</accession>
<dbReference type="InterPro" id="IPR005467">
    <property type="entry name" value="His_kinase_dom"/>
</dbReference>
<dbReference type="GO" id="GO:0000155">
    <property type="term" value="F:phosphorelay sensor kinase activity"/>
    <property type="evidence" value="ECO:0007669"/>
    <property type="project" value="InterPro"/>
</dbReference>
<dbReference type="GO" id="GO:0005524">
    <property type="term" value="F:ATP binding"/>
    <property type="evidence" value="ECO:0007669"/>
    <property type="project" value="UniProtKB-KW"/>
</dbReference>
<dbReference type="SMART" id="SM00388">
    <property type="entry name" value="HisKA"/>
    <property type="match status" value="1"/>
</dbReference>
<evidence type="ECO:0000256" key="8">
    <source>
        <dbReference type="ARBA" id="ARBA00022741"/>
    </source>
</evidence>
<dbReference type="PROSITE" id="PS50109">
    <property type="entry name" value="HIS_KIN"/>
    <property type="match status" value="1"/>
</dbReference>
<dbReference type="InterPro" id="IPR004358">
    <property type="entry name" value="Sig_transdc_His_kin-like_C"/>
</dbReference>
<evidence type="ECO:0000256" key="13">
    <source>
        <dbReference type="ARBA" id="ARBA00023136"/>
    </source>
</evidence>
<keyword evidence="5" id="KW-0597">Phosphoprotein</keyword>
<dbReference type="EC" id="2.7.13.3" evidence="3"/>
<keyword evidence="9 17" id="KW-0418">Kinase</keyword>
<evidence type="ECO:0000256" key="5">
    <source>
        <dbReference type="ARBA" id="ARBA00022553"/>
    </source>
</evidence>
<keyword evidence="10" id="KW-0067">ATP-binding</keyword>
<feature type="domain" description="Histidine kinase" evidence="15">
    <location>
        <begin position="264"/>
        <end position="484"/>
    </location>
</feature>
<protein>
    <recommendedName>
        <fullName evidence="3">histidine kinase</fullName>
        <ecNumber evidence="3">2.7.13.3</ecNumber>
    </recommendedName>
</protein>
<dbReference type="Gene3D" id="3.30.565.10">
    <property type="entry name" value="Histidine kinase-like ATPase, C-terminal domain"/>
    <property type="match status" value="1"/>
</dbReference>
<dbReference type="Gene3D" id="1.10.287.130">
    <property type="match status" value="1"/>
</dbReference>
<comment type="subcellular location">
    <subcellularLocation>
        <location evidence="2">Cell membrane</location>
        <topology evidence="2">Multi-pass membrane protein</topology>
    </subcellularLocation>
</comment>
<dbReference type="CDD" id="cd00075">
    <property type="entry name" value="HATPase"/>
    <property type="match status" value="1"/>
</dbReference>
<keyword evidence="8" id="KW-0547">Nucleotide-binding</keyword>
<reference evidence="17 18" key="1">
    <citation type="submission" date="2020-08" db="EMBL/GenBank/DDBJ databases">
        <title>Cohnella phylogeny.</title>
        <authorList>
            <person name="Dunlap C."/>
        </authorList>
    </citation>
    <scope>NUCLEOTIDE SEQUENCE [LARGE SCALE GENOMIC DNA]</scope>
    <source>
        <strain evidence="17 18">DSM 25239</strain>
    </source>
</reference>
<feature type="transmembrane region" description="Helical" evidence="14">
    <location>
        <begin position="173"/>
        <end position="195"/>
    </location>
</feature>
<keyword evidence="4" id="KW-1003">Cell membrane</keyword>
<evidence type="ECO:0000256" key="6">
    <source>
        <dbReference type="ARBA" id="ARBA00022679"/>
    </source>
</evidence>
<dbReference type="InterPro" id="IPR050398">
    <property type="entry name" value="HssS/ArlS-like"/>
</dbReference>
<evidence type="ECO:0000313" key="17">
    <source>
        <dbReference type="EMBL" id="MBB6694977.1"/>
    </source>
</evidence>
<evidence type="ECO:0000256" key="1">
    <source>
        <dbReference type="ARBA" id="ARBA00000085"/>
    </source>
</evidence>
<dbReference type="CDD" id="cd06225">
    <property type="entry name" value="HAMP"/>
    <property type="match status" value="1"/>
</dbReference>
<dbReference type="InterPro" id="IPR003660">
    <property type="entry name" value="HAMP_dom"/>
</dbReference>
<dbReference type="Pfam" id="PF00672">
    <property type="entry name" value="HAMP"/>
    <property type="match status" value="1"/>
</dbReference>
<evidence type="ECO:0000256" key="2">
    <source>
        <dbReference type="ARBA" id="ARBA00004651"/>
    </source>
</evidence>
<dbReference type="SUPFAM" id="SSF47384">
    <property type="entry name" value="Homodimeric domain of signal transducing histidine kinase"/>
    <property type="match status" value="1"/>
</dbReference>
<dbReference type="FunFam" id="3.30.565.10:FF:000006">
    <property type="entry name" value="Sensor histidine kinase WalK"/>
    <property type="match status" value="1"/>
</dbReference>
<keyword evidence="11 14" id="KW-1133">Transmembrane helix</keyword>
<gene>
    <name evidence="17" type="ORF">H7B90_26640</name>
</gene>
<keyword evidence="7 14" id="KW-0812">Transmembrane</keyword>
<keyword evidence="13 14" id="KW-0472">Membrane</keyword>
<evidence type="ECO:0000256" key="10">
    <source>
        <dbReference type="ARBA" id="ARBA00022840"/>
    </source>
</evidence>
<dbReference type="PROSITE" id="PS50885">
    <property type="entry name" value="HAMP"/>
    <property type="match status" value="1"/>
</dbReference>
<dbReference type="FunFam" id="1.10.287.130:FF:000001">
    <property type="entry name" value="Two-component sensor histidine kinase"/>
    <property type="match status" value="1"/>
</dbReference>
<dbReference type="SMART" id="SM00387">
    <property type="entry name" value="HATPase_c"/>
    <property type="match status" value="1"/>
</dbReference>
<sequence length="490" mass="55457">MSIRMKLILSYAAMLIVPLVLIAATTLLLAAASNYQYYKMLYFSTAEKFEFDDPFRILKEMKRANERNPGILSDAGYLKEIDAELRAYHSGLVIRGPGGIVYRSDSVEGNADLLAKLPPYERYGLRETTFQTDKGNDMYVVYQYDFTAPAGEPGTVFIASKVDPVVYWVRESFPTLFTVLLVILVLTHSLLTYFVSRSIIRPLKSLRLAAGRIKNGDLDFRVGVEGKNEIGQLGLAFEEMRVQLRHSIEVQLQYEENRKELVSNISHDLKTPITTIKGYVDGVLDGIADSPEKAMRYMKIISAKADEMDRLIDELFLYSKLDLNKLPFDFERVGMRDFLMDWSEEMKFELEKRNVDWSSDIRLGDSVAVLMDRDKFKRVLGNVIGNAVKYMDKEERRIRLGAFEENGRVVLEIEDNGRGIEADALAHIFERFYRAEPSRNSGTGGSGLGLAIAKQIAEGHNGKIEADSEPGIGTTIRLRLPIADREKGRL</sequence>
<name>A0A841U2L3_9BACL</name>
<dbReference type="Pfam" id="PF02518">
    <property type="entry name" value="HATPase_c"/>
    <property type="match status" value="1"/>
</dbReference>
<keyword evidence="6" id="KW-0808">Transferase</keyword>
<evidence type="ECO:0000259" key="15">
    <source>
        <dbReference type="PROSITE" id="PS50109"/>
    </source>
</evidence>
<dbReference type="InterPro" id="IPR003661">
    <property type="entry name" value="HisK_dim/P_dom"/>
</dbReference>
<keyword evidence="18" id="KW-1185">Reference proteome</keyword>
<dbReference type="EMBL" id="JACJVR010000110">
    <property type="protein sequence ID" value="MBB6694977.1"/>
    <property type="molecule type" value="Genomic_DNA"/>
</dbReference>
<dbReference type="CDD" id="cd00082">
    <property type="entry name" value="HisKA"/>
    <property type="match status" value="1"/>
</dbReference>
<dbReference type="SUPFAM" id="SSF158472">
    <property type="entry name" value="HAMP domain-like"/>
    <property type="match status" value="1"/>
</dbReference>
<dbReference type="GO" id="GO:0005886">
    <property type="term" value="C:plasma membrane"/>
    <property type="evidence" value="ECO:0007669"/>
    <property type="project" value="UniProtKB-SubCell"/>
</dbReference>
<comment type="catalytic activity">
    <reaction evidence="1">
        <text>ATP + protein L-histidine = ADP + protein N-phospho-L-histidine.</text>
        <dbReference type="EC" id="2.7.13.3"/>
    </reaction>
</comment>
<evidence type="ECO:0000313" key="18">
    <source>
        <dbReference type="Proteomes" id="UP000553776"/>
    </source>
</evidence>
<dbReference type="RefSeq" id="WP_185138937.1">
    <property type="nucleotide sequence ID" value="NZ_BORM01000018.1"/>
</dbReference>
<dbReference type="PANTHER" id="PTHR45528">
    <property type="entry name" value="SENSOR HISTIDINE KINASE CPXA"/>
    <property type="match status" value="1"/>
</dbReference>
<dbReference type="InterPro" id="IPR003594">
    <property type="entry name" value="HATPase_dom"/>
</dbReference>
<evidence type="ECO:0000256" key="4">
    <source>
        <dbReference type="ARBA" id="ARBA00022475"/>
    </source>
</evidence>
<dbReference type="Proteomes" id="UP000553776">
    <property type="component" value="Unassembled WGS sequence"/>
</dbReference>
<dbReference type="AlphaFoldDB" id="A0A841U2L3"/>
<dbReference type="SUPFAM" id="SSF55874">
    <property type="entry name" value="ATPase domain of HSP90 chaperone/DNA topoisomerase II/histidine kinase"/>
    <property type="match status" value="1"/>
</dbReference>
<evidence type="ECO:0000256" key="7">
    <source>
        <dbReference type="ARBA" id="ARBA00022692"/>
    </source>
</evidence>
<dbReference type="PANTHER" id="PTHR45528:SF1">
    <property type="entry name" value="SENSOR HISTIDINE KINASE CPXA"/>
    <property type="match status" value="1"/>
</dbReference>
<dbReference type="SMART" id="SM00304">
    <property type="entry name" value="HAMP"/>
    <property type="match status" value="1"/>
</dbReference>
<dbReference type="InterPro" id="IPR036097">
    <property type="entry name" value="HisK_dim/P_sf"/>
</dbReference>